<organism evidence="2 3">
    <name type="scientific">Marinomonas rhodophyticola</name>
    <dbReference type="NCBI Taxonomy" id="2992803"/>
    <lineage>
        <taxon>Bacteria</taxon>
        <taxon>Pseudomonadati</taxon>
        <taxon>Pseudomonadota</taxon>
        <taxon>Gammaproteobacteria</taxon>
        <taxon>Oceanospirillales</taxon>
        <taxon>Oceanospirillaceae</taxon>
        <taxon>Marinomonas</taxon>
    </lineage>
</organism>
<dbReference type="Pfam" id="PF18765">
    <property type="entry name" value="Polbeta"/>
    <property type="match status" value="1"/>
</dbReference>
<dbReference type="InterPro" id="IPR041633">
    <property type="entry name" value="Polbeta"/>
</dbReference>
<reference evidence="2" key="1">
    <citation type="submission" date="2022-11" db="EMBL/GenBank/DDBJ databases">
        <title>Marinomonas sp. nov., isolated from marine algae.</title>
        <authorList>
            <person name="Choi D.G."/>
            <person name="Kim J.M."/>
            <person name="Lee J.K."/>
            <person name="Baek J.H."/>
            <person name="Jeon C.O."/>
        </authorList>
    </citation>
    <scope>NUCLEOTIDE SEQUENCE</scope>
    <source>
        <strain evidence="2">KJ51-3</strain>
    </source>
</reference>
<dbReference type="NCBIfam" id="TIGR01987">
    <property type="entry name" value="HI0074"/>
    <property type="match status" value="1"/>
</dbReference>
<keyword evidence="3" id="KW-1185">Reference proteome</keyword>
<dbReference type="InterPro" id="IPR010235">
    <property type="entry name" value="HepT"/>
</dbReference>
<dbReference type="SUPFAM" id="SSF81593">
    <property type="entry name" value="Nucleotidyltransferase substrate binding subunit/domain"/>
    <property type="match status" value="1"/>
</dbReference>
<proteinExistence type="predicted"/>
<dbReference type="CDD" id="cd05403">
    <property type="entry name" value="NT_KNTase_like"/>
    <property type="match status" value="1"/>
</dbReference>
<dbReference type="Gene3D" id="1.20.120.330">
    <property type="entry name" value="Nucleotidyltransferases domain 2"/>
    <property type="match status" value="1"/>
</dbReference>
<dbReference type="Gene3D" id="3.30.460.10">
    <property type="entry name" value="Beta Polymerase, domain 2"/>
    <property type="match status" value="1"/>
</dbReference>
<evidence type="ECO:0000259" key="1">
    <source>
        <dbReference type="Pfam" id="PF18765"/>
    </source>
</evidence>
<name>A0ABT3KKC9_9GAMM</name>
<dbReference type="RefSeq" id="WP_265220336.1">
    <property type="nucleotide sequence ID" value="NZ_JAPEUL010000011.1"/>
</dbReference>
<feature type="domain" description="Polymerase beta nucleotidyltransferase" evidence="1">
    <location>
        <begin position="148"/>
        <end position="235"/>
    </location>
</feature>
<gene>
    <name evidence="2" type="ORF">ONZ52_19555</name>
</gene>
<dbReference type="Pfam" id="PF08780">
    <property type="entry name" value="NTase_sub_bind"/>
    <property type="match status" value="1"/>
</dbReference>
<sequence>MNYHESRWKQRFQNFSRSFMLLKTTTELEKLSVIERAGMIQFFEISFELAWKVLKDYQEEEGFSISSPRDAIKTAFQYQLIGNGKEWLEALSDRNLTVHTYQEETAQLVELKNKVDLLPDLKGFSSKLYSETNQMMEADFGLTSAELEELNSIIQSFHEIESVMIFGSRAKGTYKPGSDVDMVISGDKLDHSVVTRLSNLLNEETTFPYFFDILDLNTIKSEEMLAHIAQHGRKIELNK</sequence>
<dbReference type="Proteomes" id="UP001431181">
    <property type="component" value="Unassembled WGS sequence"/>
</dbReference>
<accession>A0ABT3KKC9</accession>
<dbReference type="SUPFAM" id="SSF81301">
    <property type="entry name" value="Nucleotidyltransferase"/>
    <property type="match status" value="1"/>
</dbReference>
<dbReference type="InterPro" id="IPR043519">
    <property type="entry name" value="NT_sf"/>
</dbReference>
<evidence type="ECO:0000313" key="3">
    <source>
        <dbReference type="Proteomes" id="UP001431181"/>
    </source>
</evidence>
<dbReference type="EMBL" id="JAPEUL010000011">
    <property type="protein sequence ID" value="MCW4630997.1"/>
    <property type="molecule type" value="Genomic_DNA"/>
</dbReference>
<evidence type="ECO:0000313" key="2">
    <source>
        <dbReference type="EMBL" id="MCW4630997.1"/>
    </source>
</evidence>
<comment type="caution">
    <text evidence="2">The sequence shown here is derived from an EMBL/GenBank/DDBJ whole genome shotgun (WGS) entry which is preliminary data.</text>
</comment>
<protein>
    <submittedName>
        <fullName evidence="2">HI0074 family nucleotidyltransferase substrate-binding subunit</fullName>
    </submittedName>
</protein>